<dbReference type="Gene3D" id="3.40.50.1010">
    <property type="entry name" value="5'-nuclease"/>
    <property type="match status" value="1"/>
</dbReference>
<dbReference type="Proteomes" id="UP000199150">
    <property type="component" value="Unassembled WGS sequence"/>
</dbReference>
<dbReference type="Pfam" id="PF01850">
    <property type="entry name" value="PIN"/>
    <property type="match status" value="1"/>
</dbReference>
<keyword evidence="4" id="KW-0479">Metal-binding</keyword>
<organism evidence="9 10">
    <name type="scientific">Asticcacaulis taihuensis</name>
    <dbReference type="NCBI Taxonomy" id="260084"/>
    <lineage>
        <taxon>Bacteria</taxon>
        <taxon>Pseudomonadati</taxon>
        <taxon>Pseudomonadota</taxon>
        <taxon>Alphaproteobacteria</taxon>
        <taxon>Caulobacterales</taxon>
        <taxon>Caulobacteraceae</taxon>
        <taxon>Asticcacaulis</taxon>
    </lineage>
</organism>
<keyword evidence="2" id="KW-1277">Toxin-antitoxin system</keyword>
<sequence>MIYLLDTNLVSHIIRDDIPGLRQRLKQTAALHDIAVSAISAGELFYGLARRGHPKVMTQGIEAMLASVSILPWTEDTARQYGQLRATCETSGINLTLSDMMIAAQAVTAKAILVSRDRAFVHLKAHLQVEDWIG</sequence>
<evidence type="ECO:0000313" key="9">
    <source>
        <dbReference type="EMBL" id="SCW75338.1"/>
    </source>
</evidence>
<evidence type="ECO:0000256" key="3">
    <source>
        <dbReference type="ARBA" id="ARBA00022722"/>
    </source>
</evidence>
<comment type="similarity">
    <text evidence="7">Belongs to the PINc/VapC protein family.</text>
</comment>
<evidence type="ECO:0000256" key="5">
    <source>
        <dbReference type="ARBA" id="ARBA00022801"/>
    </source>
</evidence>
<reference evidence="10" key="1">
    <citation type="submission" date="2016-10" db="EMBL/GenBank/DDBJ databases">
        <authorList>
            <person name="Varghese N."/>
            <person name="Submissions S."/>
        </authorList>
    </citation>
    <scope>NUCLEOTIDE SEQUENCE [LARGE SCALE GENOMIC DNA]</scope>
    <source>
        <strain evidence="10">CGMCC 1.3431</strain>
    </source>
</reference>
<dbReference type="InterPro" id="IPR029060">
    <property type="entry name" value="PIN-like_dom_sf"/>
</dbReference>
<evidence type="ECO:0000256" key="4">
    <source>
        <dbReference type="ARBA" id="ARBA00022723"/>
    </source>
</evidence>
<dbReference type="GO" id="GO:0016787">
    <property type="term" value="F:hydrolase activity"/>
    <property type="evidence" value="ECO:0007669"/>
    <property type="project" value="UniProtKB-KW"/>
</dbReference>
<dbReference type="GO" id="GO:0004519">
    <property type="term" value="F:endonuclease activity"/>
    <property type="evidence" value="ECO:0007669"/>
    <property type="project" value="UniProtKB-KW"/>
</dbReference>
<name>A0A1G4T1R2_9CAUL</name>
<dbReference type="OrthoDB" id="5458135at2"/>
<dbReference type="GO" id="GO:0046872">
    <property type="term" value="F:metal ion binding"/>
    <property type="evidence" value="ECO:0007669"/>
    <property type="project" value="UniProtKB-KW"/>
</dbReference>
<feature type="domain" description="PIN" evidence="8">
    <location>
        <begin position="3"/>
        <end position="123"/>
    </location>
</feature>
<accession>A0A1G4T1R2</accession>
<dbReference type="PANTHER" id="PTHR33653:SF1">
    <property type="entry name" value="RIBONUCLEASE VAPC2"/>
    <property type="match status" value="1"/>
</dbReference>
<comment type="cofactor">
    <cofactor evidence="1">
        <name>Mg(2+)</name>
        <dbReference type="ChEBI" id="CHEBI:18420"/>
    </cofactor>
</comment>
<evidence type="ECO:0000256" key="2">
    <source>
        <dbReference type="ARBA" id="ARBA00022649"/>
    </source>
</evidence>
<keyword evidence="6" id="KW-0460">Magnesium</keyword>
<dbReference type="STRING" id="260084.SAMN02927928_3150"/>
<dbReference type="CDD" id="cd18740">
    <property type="entry name" value="PIN_VapC4-5_FitB-like"/>
    <property type="match status" value="1"/>
</dbReference>
<protein>
    <submittedName>
        <fullName evidence="9">tRNA(fMet)-specific endonuclease VapC</fullName>
    </submittedName>
</protein>
<keyword evidence="3" id="KW-0540">Nuclease</keyword>
<dbReference type="SUPFAM" id="SSF88723">
    <property type="entry name" value="PIN domain-like"/>
    <property type="match status" value="1"/>
</dbReference>
<dbReference type="EMBL" id="FMTS01000006">
    <property type="protein sequence ID" value="SCW75338.1"/>
    <property type="molecule type" value="Genomic_DNA"/>
</dbReference>
<keyword evidence="5" id="KW-0378">Hydrolase</keyword>
<gene>
    <name evidence="9" type="ORF">SAMN02927928_3150</name>
</gene>
<evidence type="ECO:0000256" key="6">
    <source>
        <dbReference type="ARBA" id="ARBA00022842"/>
    </source>
</evidence>
<dbReference type="InterPro" id="IPR050556">
    <property type="entry name" value="Type_II_TA_system_RNase"/>
</dbReference>
<proteinExistence type="inferred from homology"/>
<evidence type="ECO:0000256" key="1">
    <source>
        <dbReference type="ARBA" id="ARBA00001946"/>
    </source>
</evidence>
<dbReference type="AlphaFoldDB" id="A0A1G4T1R2"/>
<evidence type="ECO:0000256" key="7">
    <source>
        <dbReference type="ARBA" id="ARBA00038093"/>
    </source>
</evidence>
<evidence type="ECO:0000259" key="8">
    <source>
        <dbReference type="Pfam" id="PF01850"/>
    </source>
</evidence>
<dbReference type="InterPro" id="IPR002716">
    <property type="entry name" value="PIN_dom"/>
</dbReference>
<keyword evidence="9" id="KW-0255">Endonuclease</keyword>
<evidence type="ECO:0000313" key="10">
    <source>
        <dbReference type="Proteomes" id="UP000199150"/>
    </source>
</evidence>
<dbReference type="RefSeq" id="WP_090649914.1">
    <property type="nucleotide sequence ID" value="NZ_CBCRYE010000005.1"/>
</dbReference>
<keyword evidence="10" id="KW-1185">Reference proteome</keyword>
<dbReference type="PANTHER" id="PTHR33653">
    <property type="entry name" value="RIBONUCLEASE VAPC2"/>
    <property type="match status" value="1"/>
</dbReference>